<feature type="domain" description="Bin3-type SAM" evidence="8">
    <location>
        <begin position="19"/>
        <end position="253"/>
    </location>
</feature>
<organism evidence="9">
    <name type="scientific">Heterosigma akashiwo</name>
    <name type="common">Chromophytic alga</name>
    <name type="synonym">Heterosigma carterae</name>
    <dbReference type="NCBI Taxonomy" id="2829"/>
    <lineage>
        <taxon>Eukaryota</taxon>
        <taxon>Sar</taxon>
        <taxon>Stramenopiles</taxon>
        <taxon>Ochrophyta</taxon>
        <taxon>Raphidophyceae</taxon>
        <taxon>Chattonellales</taxon>
        <taxon>Chattonellaceae</taxon>
        <taxon>Heterosigma</taxon>
    </lineage>
</organism>
<dbReference type="PANTHER" id="PTHR12315:SF0">
    <property type="entry name" value="7SK SNRNA METHYLPHOSPHATE CAPPING ENZYME"/>
    <property type="match status" value="1"/>
</dbReference>
<dbReference type="Gene3D" id="3.40.50.150">
    <property type="entry name" value="Vaccinia Virus protein VP39"/>
    <property type="match status" value="1"/>
</dbReference>
<dbReference type="Pfam" id="PF06859">
    <property type="entry name" value="Bin3"/>
    <property type="match status" value="1"/>
</dbReference>
<evidence type="ECO:0000256" key="6">
    <source>
        <dbReference type="RuleBase" id="RU367087"/>
    </source>
</evidence>
<gene>
    <name evidence="9" type="ORF">HAKA00212_LOCUS4546</name>
</gene>
<dbReference type="GO" id="GO:0040031">
    <property type="term" value="P:snRNA modification"/>
    <property type="evidence" value="ECO:0007669"/>
    <property type="project" value="TreeGrafter"/>
</dbReference>
<dbReference type="InterPro" id="IPR039772">
    <property type="entry name" value="Bin3-like"/>
</dbReference>
<dbReference type="InterPro" id="IPR010675">
    <property type="entry name" value="Bin3_C"/>
</dbReference>
<proteinExistence type="inferred from homology"/>
<dbReference type="InterPro" id="IPR024160">
    <property type="entry name" value="BIN3_SAM-bd_dom"/>
</dbReference>
<dbReference type="EC" id="2.1.1.-" evidence="6"/>
<dbReference type="PROSITE" id="PS51515">
    <property type="entry name" value="BIN3_SAM"/>
    <property type="match status" value="1"/>
</dbReference>
<keyword evidence="2 6" id="KW-0489">Methyltransferase</keyword>
<dbReference type="SUPFAM" id="SSF53335">
    <property type="entry name" value="S-adenosyl-L-methionine-dependent methyltransferases"/>
    <property type="match status" value="1"/>
</dbReference>
<name>A0A7S3UXC3_HETAK</name>
<dbReference type="GO" id="GO:0008171">
    <property type="term" value="F:O-methyltransferase activity"/>
    <property type="evidence" value="ECO:0007669"/>
    <property type="project" value="UniProtKB-UniRule"/>
</dbReference>
<accession>A0A7S3UXC3</accession>
<feature type="region of interest" description="Disordered" evidence="7">
    <location>
        <begin position="79"/>
        <end position="107"/>
    </location>
</feature>
<evidence type="ECO:0000256" key="7">
    <source>
        <dbReference type="SAM" id="MobiDB-lite"/>
    </source>
</evidence>
<evidence type="ECO:0000256" key="3">
    <source>
        <dbReference type="ARBA" id="ARBA00022679"/>
    </source>
</evidence>
<reference evidence="9" key="1">
    <citation type="submission" date="2021-01" db="EMBL/GenBank/DDBJ databases">
        <authorList>
            <person name="Corre E."/>
            <person name="Pelletier E."/>
            <person name="Niang G."/>
            <person name="Scheremetjew M."/>
            <person name="Finn R."/>
            <person name="Kale V."/>
            <person name="Holt S."/>
            <person name="Cochrane G."/>
            <person name="Meng A."/>
            <person name="Brown T."/>
            <person name="Cohen L."/>
        </authorList>
    </citation>
    <scope>NUCLEOTIDE SEQUENCE</scope>
    <source>
        <strain evidence="9">CCMP3107</strain>
    </source>
</reference>
<dbReference type="CDD" id="cd02440">
    <property type="entry name" value="AdoMet_MTases"/>
    <property type="match status" value="1"/>
</dbReference>
<protein>
    <recommendedName>
        <fullName evidence="6">RNA methyltransferase</fullName>
        <ecNumber evidence="6">2.1.1.-</ecNumber>
    </recommendedName>
</protein>
<keyword evidence="4 5" id="KW-0949">S-adenosyl-L-methionine</keyword>
<sequence length="253" mass="29280">MAYGNYQGYYQYRLEDCEDSRFHILKKEYFINKKCLDIGCNAGAVTIRIFEDHKPRYMVGIDRDKILVKKAQQNLKKIRAISDEEEDKRRTVDNTSSSDTDAEGAASSENIAVPGVPFAAQTTTINRTLLFRQENIITERHKDHSYDTITCLSVVKWIHLTYGDDGLLSLFRKAHRLLKPGGLFILEFQSWKSYKKKKSLCRETEKMYASIEMRPDSFEQVLSSEIGFTFVENLGKTVHSKKGFRRHILLCTK</sequence>
<dbReference type="EMBL" id="HBIU01010618">
    <property type="protein sequence ID" value="CAE0625875.1"/>
    <property type="molecule type" value="Transcribed_RNA"/>
</dbReference>
<evidence type="ECO:0000256" key="4">
    <source>
        <dbReference type="ARBA" id="ARBA00022691"/>
    </source>
</evidence>
<dbReference type="PANTHER" id="PTHR12315">
    <property type="entry name" value="BICOID-INTERACTING PROTEIN RELATED"/>
    <property type="match status" value="1"/>
</dbReference>
<evidence type="ECO:0000256" key="2">
    <source>
        <dbReference type="ARBA" id="ARBA00022603"/>
    </source>
</evidence>
<dbReference type="InterPro" id="IPR029063">
    <property type="entry name" value="SAM-dependent_MTases_sf"/>
</dbReference>
<dbReference type="GO" id="GO:0017069">
    <property type="term" value="F:snRNA binding"/>
    <property type="evidence" value="ECO:0007669"/>
    <property type="project" value="TreeGrafter"/>
</dbReference>
<evidence type="ECO:0000256" key="5">
    <source>
        <dbReference type="PROSITE-ProRule" id="PRU00848"/>
    </source>
</evidence>
<evidence type="ECO:0000259" key="8">
    <source>
        <dbReference type="PROSITE" id="PS51515"/>
    </source>
</evidence>
<evidence type="ECO:0000313" key="9">
    <source>
        <dbReference type="EMBL" id="CAE0625875.1"/>
    </source>
</evidence>
<dbReference type="AlphaFoldDB" id="A0A7S3UXC3"/>
<keyword evidence="3 6" id="KW-0808">Transferase</keyword>
<dbReference type="GO" id="GO:0008173">
    <property type="term" value="F:RNA methyltransferase activity"/>
    <property type="evidence" value="ECO:0007669"/>
    <property type="project" value="UniProtKB-UniRule"/>
</dbReference>
<comment type="similarity">
    <text evidence="1 6">Belongs to the methyltransferase superfamily.</text>
</comment>
<dbReference type="GO" id="GO:0032259">
    <property type="term" value="P:methylation"/>
    <property type="evidence" value="ECO:0007669"/>
    <property type="project" value="UniProtKB-KW"/>
</dbReference>
<evidence type="ECO:0000256" key="1">
    <source>
        <dbReference type="ARBA" id="ARBA00008361"/>
    </source>
</evidence>